<accession>A0A9P0PRS1</accession>
<evidence type="ECO:0000313" key="3">
    <source>
        <dbReference type="Proteomes" id="UP001152888"/>
    </source>
</evidence>
<name>A0A9P0PRS1_ACAOB</name>
<gene>
    <name evidence="2" type="ORF">ACAOBT_LOCUS22131</name>
</gene>
<sequence>MATICFRPPPLPPSRKSPNQQRYRGKQNHQLLSSTYLSFRDPAEDEVIVGSEEVELTDLKASAGLKRCRKVSHSNSFGRDDSRDPRVIMTRSHSEGNLKKIGTSGSHTNVNRYMKVLSGSWRNLLNCKSDEITHASASIPSDTFSSLIKSMDKSFDFEIPAVTTSSMSGNSIQPERRKFNFAGIIEFV</sequence>
<comment type="caution">
    <text evidence="2">The sequence shown here is derived from an EMBL/GenBank/DDBJ whole genome shotgun (WGS) entry which is preliminary data.</text>
</comment>
<evidence type="ECO:0000256" key="1">
    <source>
        <dbReference type="SAM" id="MobiDB-lite"/>
    </source>
</evidence>
<reference evidence="2" key="1">
    <citation type="submission" date="2022-03" db="EMBL/GenBank/DDBJ databases">
        <authorList>
            <person name="Sayadi A."/>
        </authorList>
    </citation>
    <scope>NUCLEOTIDE SEQUENCE</scope>
</reference>
<evidence type="ECO:0000313" key="2">
    <source>
        <dbReference type="EMBL" id="CAH1994461.1"/>
    </source>
</evidence>
<protein>
    <submittedName>
        <fullName evidence="2">Uncharacterized protein</fullName>
    </submittedName>
</protein>
<feature type="region of interest" description="Disordered" evidence="1">
    <location>
        <begin position="1"/>
        <end position="27"/>
    </location>
</feature>
<dbReference type="OrthoDB" id="7634573at2759"/>
<keyword evidence="3" id="KW-1185">Reference proteome</keyword>
<dbReference type="Proteomes" id="UP001152888">
    <property type="component" value="Unassembled WGS sequence"/>
</dbReference>
<dbReference type="EMBL" id="CAKOFQ010007200">
    <property type="protein sequence ID" value="CAH1994461.1"/>
    <property type="molecule type" value="Genomic_DNA"/>
</dbReference>
<dbReference type="AlphaFoldDB" id="A0A9P0PRS1"/>
<organism evidence="2 3">
    <name type="scientific">Acanthoscelides obtectus</name>
    <name type="common">Bean weevil</name>
    <name type="synonym">Bruchus obtectus</name>
    <dbReference type="NCBI Taxonomy" id="200917"/>
    <lineage>
        <taxon>Eukaryota</taxon>
        <taxon>Metazoa</taxon>
        <taxon>Ecdysozoa</taxon>
        <taxon>Arthropoda</taxon>
        <taxon>Hexapoda</taxon>
        <taxon>Insecta</taxon>
        <taxon>Pterygota</taxon>
        <taxon>Neoptera</taxon>
        <taxon>Endopterygota</taxon>
        <taxon>Coleoptera</taxon>
        <taxon>Polyphaga</taxon>
        <taxon>Cucujiformia</taxon>
        <taxon>Chrysomeloidea</taxon>
        <taxon>Chrysomelidae</taxon>
        <taxon>Bruchinae</taxon>
        <taxon>Bruchini</taxon>
        <taxon>Acanthoscelides</taxon>
    </lineage>
</organism>
<proteinExistence type="predicted"/>